<dbReference type="EMBL" id="GL883095">
    <property type="protein sequence ID" value="EGG10306.1"/>
    <property type="molecule type" value="Genomic_DNA"/>
</dbReference>
<accession>F4RBN0</accession>
<dbReference type="InterPro" id="IPR011009">
    <property type="entry name" value="Kinase-like_dom_sf"/>
</dbReference>
<evidence type="ECO:0000313" key="8">
    <source>
        <dbReference type="EMBL" id="EGG10306.1"/>
    </source>
</evidence>
<feature type="region of interest" description="Disordered" evidence="6">
    <location>
        <begin position="304"/>
        <end position="327"/>
    </location>
</feature>
<evidence type="ECO:0000313" key="9">
    <source>
        <dbReference type="Proteomes" id="UP000001072"/>
    </source>
</evidence>
<organism evidence="9">
    <name type="scientific">Melampsora larici-populina (strain 98AG31 / pathotype 3-4-7)</name>
    <name type="common">Poplar leaf rust fungus</name>
    <dbReference type="NCBI Taxonomy" id="747676"/>
    <lineage>
        <taxon>Eukaryota</taxon>
        <taxon>Fungi</taxon>
        <taxon>Dikarya</taxon>
        <taxon>Basidiomycota</taxon>
        <taxon>Pucciniomycotina</taxon>
        <taxon>Pucciniomycetes</taxon>
        <taxon>Pucciniales</taxon>
        <taxon>Melampsoraceae</taxon>
        <taxon>Melampsora</taxon>
    </lineage>
</organism>
<dbReference type="AlphaFoldDB" id="F4RBN0"/>
<keyword evidence="1" id="KW-0723">Serine/threonine-protein kinase</keyword>
<protein>
    <recommendedName>
        <fullName evidence="7">Protein kinase domain-containing protein</fullName>
    </recommendedName>
</protein>
<sequence>MESVQSTNQVSLPGQKSPTYEAGLVLKMLNYEPLRYLTGDSTNQVLLVKNKKSHQLSTIKIHRKHENNVSNQLESHVSELIDLLMRRDQQFPFWCKFFGVILENRFTGLVFEFISGETLQSLAKRSGGMKPHEAKFYIAEILLALNYLHEHSIVHNDVETENIMITETGHIKLINFSRSEVVEYQEKYWNKYNRVSRSMNPYFNDWISLGSVTEEIITSDYKSYPGWEDCISFINQTQQVNDRISDMNLFHHPWFKDLHWYRVKNLEYQAPYLPEIFSQGVIDVLNSPAIEKDEKLDGEVNKGSRITRGTKRGKSHDGSSCASIAIR</sequence>
<evidence type="ECO:0000256" key="6">
    <source>
        <dbReference type="SAM" id="MobiDB-lite"/>
    </source>
</evidence>
<dbReference type="SMART" id="SM00220">
    <property type="entry name" value="S_TKc"/>
    <property type="match status" value="1"/>
</dbReference>
<dbReference type="InterPro" id="IPR000719">
    <property type="entry name" value="Prot_kinase_dom"/>
</dbReference>
<dbReference type="SUPFAM" id="SSF56112">
    <property type="entry name" value="Protein kinase-like (PK-like)"/>
    <property type="match status" value="1"/>
</dbReference>
<dbReference type="KEGG" id="mlr:MELLADRAFT_103532"/>
<evidence type="ECO:0000256" key="5">
    <source>
        <dbReference type="ARBA" id="ARBA00022840"/>
    </source>
</evidence>
<evidence type="ECO:0000256" key="4">
    <source>
        <dbReference type="ARBA" id="ARBA00022777"/>
    </source>
</evidence>
<dbReference type="STRING" id="747676.F4RBN0"/>
<dbReference type="InParanoid" id="F4RBN0"/>
<name>F4RBN0_MELLP</name>
<dbReference type="PROSITE" id="PS50011">
    <property type="entry name" value="PROTEIN_KINASE_DOM"/>
    <property type="match status" value="1"/>
</dbReference>
<dbReference type="Gene3D" id="3.30.200.20">
    <property type="entry name" value="Phosphorylase Kinase, domain 1"/>
    <property type="match status" value="1"/>
</dbReference>
<dbReference type="GO" id="GO:0004674">
    <property type="term" value="F:protein serine/threonine kinase activity"/>
    <property type="evidence" value="ECO:0007669"/>
    <property type="project" value="UniProtKB-KW"/>
</dbReference>
<proteinExistence type="predicted"/>
<dbReference type="Pfam" id="PF00069">
    <property type="entry name" value="Pkinase"/>
    <property type="match status" value="1"/>
</dbReference>
<evidence type="ECO:0000256" key="3">
    <source>
        <dbReference type="ARBA" id="ARBA00022741"/>
    </source>
</evidence>
<dbReference type="GeneID" id="18922002"/>
<feature type="domain" description="Protein kinase" evidence="7">
    <location>
        <begin position="31"/>
        <end position="327"/>
    </location>
</feature>
<dbReference type="RefSeq" id="XP_007406607.1">
    <property type="nucleotide sequence ID" value="XM_007406545.1"/>
</dbReference>
<dbReference type="OrthoDB" id="4062651at2759"/>
<gene>
    <name evidence="8" type="ORF">MELLADRAFT_103532</name>
</gene>
<dbReference type="VEuPathDB" id="FungiDB:MELLADRAFT_103532"/>
<dbReference type="GO" id="GO:0005524">
    <property type="term" value="F:ATP binding"/>
    <property type="evidence" value="ECO:0007669"/>
    <property type="project" value="UniProtKB-KW"/>
</dbReference>
<keyword evidence="4" id="KW-0418">Kinase</keyword>
<dbReference type="Gene3D" id="1.10.510.10">
    <property type="entry name" value="Transferase(Phosphotransferase) domain 1"/>
    <property type="match status" value="1"/>
</dbReference>
<keyword evidence="9" id="KW-1185">Reference proteome</keyword>
<evidence type="ECO:0000256" key="2">
    <source>
        <dbReference type="ARBA" id="ARBA00022679"/>
    </source>
</evidence>
<dbReference type="PANTHER" id="PTHR24351">
    <property type="entry name" value="RIBOSOMAL PROTEIN S6 KINASE"/>
    <property type="match status" value="1"/>
</dbReference>
<evidence type="ECO:0000259" key="7">
    <source>
        <dbReference type="PROSITE" id="PS50011"/>
    </source>
</evidence>
<keyword evidence="5" id="KW-0067">ATP-binding</keyword>
<dbReference type="Proteomes" id="UP000001072">
    <property type="component" value="Unassembled WGS sequence"/>
</dbReference>
<keyword evidence="2" id="KW-0808">Transferase</keyword>
<feature type="compositionally biased region" description="Polar residues" evidence="6">
    <location>
        <begin position="318"/>
        <end position="327"/>
    </location>
</feature>
<evidence type="ECO:0000256" key="1">
    <source>
        <dbReference type="ARBA" id="ARBA00022527"/>
    </source>
</evidence>
<keyword evidence="3" id="KW-0547">Nucleotide-binding</keyword>
<dbReference type="eggNOG" id="KOG0616">
    <property type="taxonomic scope" value="Eukaryota"/>
</dbReference>
<dbReference type="HOGENOM" id="CLU_850143_0_0_1"/>
<reference evidence="9" key="1">
    <citation type="journal article" date="2011" name="Proc. Natl. Acad. Sci. U.S.A.">
        <title>Obligate biotrophy features unraveled by the genomic analysis of rust fungi.</title>
        <authorList>
            <person name="Duplessis S."/>
            <person name="Cuomo C.A."/>
            <person name="Lin Y.-C."/>
            <person name="Aerts A."/>
            <person name="Tisserant E."/>
            <person name="Veneault-Fourrey C."/>
            <person name="Joly D.L."/>
            <person name="Hacquard S."/>
            <person name="Amselem J."/>
            <person name="Cantarel B.L."/>
            <person name="Chiu R."/>
            <person name="Coutinho P.M."/>
            <person name="Feau N."/>
            <person name="Field M."/>
            <person name="Frey P."/>
            <person name="Gelhaye E."/>
            <person name="Goldberg J."/>
            <person name="Grabherr M.G."/>
            <person name="Kodira C.D."/>
            <person name="Kohler A."/>
            <person name="Kuees U."/>
            <person name="Lindquist E.A."/>
            <person name="Lucas S.M."/>
            <person name="Mago R."/>
            <person name="Mauceli E."/>
            <person name="Morin E."/>
            <person name="Murat C."/>
            <person name="Pangilinan J.L."/>
            <person name="Park R."/>
            <person name="Pearson M."/>
            <person name="Quesneville H."/>
            <person name="Rouhier N."/>
            <person name="Sakthikumar S."/>
            <person name="Salamov A.A."/>
            <person name="Schmutz J."/>
            <person name="Selles B."/>
            <person name="Shapiro H."/>
            <person name="Tanguay P."/>
            <person name="Tuskan G.A."/>
            <person name="Henrissat B."/>
            <person name="Van de Peer Y."/>
            <person name="Rouze P."/>
            <person name="Ellis J.G."/>
            <person name="Dodds P.N."/>
            <person name="Schein J.E."/>
            <person name="Zhong S."/>
            <person name="Hamelin R.C."/>
            <person name="Grigoriev I.V."/>
            <person name="Szabo L.J."/>
            <person name="Martin F."/>
        </authorList>
    </citation>
    <scope>NUCLEOTIDE SEQUENCE [LARGE SCALE GENOMIC DNA]</scope>
    <source>
        <strain evidence="9">98AG31 / pathotype 3-4-7</strain>
    </source>
</reference>